<dbReference type="FunFam" id="3.20.20.10:FF:000003">
    <property type="entry name" value="Diaminopimelate decarboxylase"/>
    <property type="match status" value="1"/>
</dbReference>
<evidence type="ECO:0000256" key="6">
    <source>
        <dbReference type="HAMAP-Rule" id="MF_02120"/>
    </source>
</evidence>
<evidence type="ECO:0000256" key="4">
    <source>
        <dbReference type="ARBA" id="ARBA00023154"/>
    </source>
</evidence>
<feature type="binding site" evidence="6">
    <location>
        <position position="359"/>
    </location>
    <ligand>
        <name>substrate</name>
    </ligand>
</feature>
<evidence type="ECO:0000256" key="8">
    <source>
        <dbReference type="PIRSR" id="PIRSR600183-50"/>
    </source>
</evidence>
<keyword evidence="3 6" id="KW-0663">Pyridoxal phosphate</keyword>
<dbReference type="GO" id="GO:0008836">
    <property type="term" value="F:diaminopimelate decarboxylase activity"/>
    <property type="evidence" value="ECO:0007669"/>
    <property type="project" value="UniProtKB-UniRule"/>
</dbReference>
<dbReference type="GO" id="GO:0009089">
    <property type="term" value="P:lysine biosynthetic process via diaminopimelate"/>
    <property type="evidence" value="ECO:0007669"/>
    <property type="project" value="UniProtKB-UniRule"/>
</dbReference>
<feature type="active site" description="Proton donor" evidence="8">
    <location>
        <position position="358"/>
    </location>
</feature>
<feature type="binding site" evidence="6">
    <location>
        <position position="295"/>
    </location>
    <ligand>
        <name>substrate</name>
    </ligand>
</feature>
<reference evidence="11 12" key="1">
    <citation type="submission" date="2016-10" db="EMBL/GenBank/DDBJ databases">
        <title>The Draft Genome Sequence of Actinokineospora bangkokensis 44EHWT reveals the biosynthetic pathway of antifungal compounds Thailandins with unusual extender unit butylmalonyl-CoA.</title>
        <authorList>
            <person name="Greule A."/>
            <person name="Intra B."/>
            <person name="Flemming S."/>
            <person name="Rommel M.G."/>
            <person name="Panbangred W."/>
            <person name="Bechthold A."/>
        </authorList>
    </citation>
    <scope>NUCLEOTIDE SEQUENCE [LARGE SCALE GENOMIC DNA]</scope>
    <source>
        <strain evidence="11 12">44EHW</strain>
    </source>
</reference>
<evidence type="ECO:0000256" key="1">
    <source>
        <dbReference type="ARBA" id="ARBA00001933"/>
    </source>
</evidence>
<dbReference type="UniPathway" id="UPA00034">
    <property type="reaction ID" value="UER00027"/>
</dbReference>
<proteinExistence type="inferred from homology"/>
<dbReference type="InterPro" id="IPR022644">
    <property type="entry name" value="De-COase2_N"/>
</dbReference>
<comment type="similarity">
    <text evidence="6">Belongs to the Orn/Lys/Arg decarboxylase class-II family. LysA subfamily.</text>
</comment>
<keyword evidence="6" id="KW-0028">Amino-acid biosynthesis</keyword>
<comment type="caution">
    <text evidence="11">The sequence shown here is derived from an EMBL/GenBank/DDBJ whole genome shotgun (WGS) entry which is preliminary data.</text>
</comment>
<feature type="binding site" evidence="6">
    <location>
        <position position="388"/>
    </location>
    <ligand>
        <name>substrate</name>
    </ligand>
</feature>
<feature type="binding site" evidence="6">
    <location>
        <position position="331"/>
    </location>
    <ligand>
        <name>substrate</name>
    </ligand>
</feature>
<dbReference type="RefSeq" id="WP_075975880.1">
    <property type="nucleotide sequence ID" value="NZ_MKQR01000016.1"/>
</dbReference>
<feature type="modified residue" description="N6-(pyridoxal phosphate)lysine" evidence="6 8">
    <location>
        <position position="80"/>
    </location>
</feature>
<dbReference type="InterPro" id="IPR000183">
    <property type="entry name" value="Orn/DAP/Arg_de-COase"/>
</dbReference>
<dbReference type="PANTHER" id="PTHR43727">
    <property type="entry name" value="DIAMINOPIMELATE DECARBOXYLASE"/>
    <property type="match status" value="1"/>
</dbReference>
<feature type="binding site" evidence="6">
    <location>
        <position position="327"/>
    </location>
    <ligand>
        <name>substrate</name>
    </ligand>
</feature>
<dbReference type="EC" id="4.1.1.20" evidence="6 7"/>
<accession>A0A1Q9LL07</accession>
<evidence type="ECO:0000256" key="2">
    <source>
        <dbReference type="ARBA" id="ARBA00022793"/>
    </source>
</evidence>
<dbReference type="SUPFAM" id="SSF51419">
    <property type="entry name" value="PLP-binding barrel"/>
    <property type="match status" value="1"/>
</dbReference>
<gene>
    <name evidence="6" type="primary">lysA</name>
    <name evidence="11" type="ORF">BJP25_20850</name>
</gene>
<dbReference type="EMBL" id="MKQR01000016">
    <property type="protein sequence ID" value="OLR92737.1"/>
    <property type="molecule type" value="Genomic_DNA"/>
</dbReference>
<dbReference type="InterPro" id="IPR029066">
    <property type="entry name" value="PLP-binding_barrel"/>
</dbReference>
<dbReference type="PRINTS" id="PR01179">
    <property type="entry name" value="ODADCRBXLASE"/>
</dbReference>
<evidence type="ECO:0000259" key="10">
    <source>
        <dbReference type="Pfam" id="PF02784"/>
    </source>
</evidence>
<comment type="cofactor">
    <cofactor evidence="1 6 8 9">
        <name>pyridoxal 5'-phosphate</name>
        <dbReference type="ChEBI" id="CHEBI:597326"/>
    </cofactor>
</comment>
<evidence type="ECO:0000256" key="5">
    <source>
        <dbReference type="ARBA" id="ARBA00023239"/>
    </source>
</evidence>
<evidence type="ECO:0000256" key="7">
    <source>
        <dbReference type="NCBIfam" id="TIGR01048"/>
    </source>
</evidence>
<dbReference type="STRING" id="1193682.BJP25_20850"/>
<dbReference type="InterPro" id="IPR002986">
    <property type="entry name" value="DAP_deCOOHase_LysA"/>
</dbReference>
<keyword evidence="5 6" id="KW-0456">Lyase</keyword>
<dbReference type="PANTHER" id="PTHR43727:SF2">
    <property type="entry name" value="GROUP IV DECARBOXYLASE"/>
    <property type="match status" value="1"/>
</dbReference>
<comment type="subunit">
    <text evidence="6">Homodimer.</text>
</comment>
<feature type="binding site" evidence="6">
    <location>
        <position position="250"/>
    </location>
    <ligand>
        <name>pyridoxal 5'-phosphate</name>
        <dbReference type="ChEBI" id="CHEBI:597326"/>
    </ligand>
</feature>
<sequence>MTLAELLPSLGAVEPLTGQCWPRGTHLGPDADLVVDGTGLVGLAARFGTPCHVLSEGHARAAARDFRRALPRAEVLFAGKSAPIRAVYSWMADEGLSLDVCSAGEVEVGRAAGVPGARMVLHGNAKTDDDLKAAVAHGVRRVVVDSASELPALAALCPAGQEVLIRVIPEVDAHTHAAITTGVRGQKFGVPAEDLPAVAAAIARHPNLTLVGLHCHIGSQVTRVAAYETAVRRMVHLLPGPLRDLDLGGGFAAPYHPGEPTFDVQGFATRVQIALQQECAARRLPQPTLLVEPGRSIVANAGITLYRVVSVKPGFAAVDGGMSDNPRPSLYGARYAPRLLGRTTRAHRTPTTVVGRHCESGDIIAENAPLPADLHPGDLLAVPATGAYHTALASNYNMVCRPPVISVHNGHATPRIRRESLSDLMARDLG</sequence>
<name>A0A1Q9LL07_9PSEU</name>
<evidence type="ECO:0000313" key="11">
    <source>
        <dbReference type="EMBL" id="OLR92737.1"/>
    </source>
</evidence>
<evidence type="ECO:0000313" key="12">
    <source>
        <dbReference type="Proteomes" id="UP000186040"/>
    </source>
</evidence>
<dbReference type="OrthoDB" id="9802241at2"/>
<dbReference type="SUPFAM" id="SSF50621">
    <property type="entry name" value="Alanine racemase C-terminal domain-like"/>
    <property type="match status" value="1"/>
</dbReference>
<dbReference type="Proteomes" id="UP000186040">
    <property type="component" value="Unassembled WGS sequence"/>
</dbReference>
<dbReference type="Pfam" id="PF02784">
    <property type="entry name" value="Orn_Arg_deC_N"/>
    <property type="match status" value="1"/>
</dbReference>
<keyword evidence="4 6" id="KW-0457">Lysine biosynthesis</keyword>
<dbReference type="GO" id="GO:0030170">
    <property type="term" value="F:pyridoxal phosphate binding"/>
    <property type="evidence" value="ECO:0007669"/>
    <property type="project" value="UniProtKB-UniRule"/>
</dbReference>
<comment type="pathway">
    <text evidence="6 9">Amino-acid biosynthesis; L-lysine biosynthesis via DAP pathway; L-lysine from DL-2,6-diaminopimelate: step 1/1.</text>
</comment>
<dbReference type="HAMAP" id="MF_02120">
    <property type="entry name" value="LysA"/>
    <property type="match status" value="1"/>
</dbReference>
<evidence type="ECO:0000256" key="9">
    <source>
        <dbReference type="RuleBase" id="RU003738"/>
    </source>
</evidence>
<dbReference type="CDD" id="cd06828">
    <property type="entry name" value="PLPDE_III_DapDC"/>
    <property type="match status" value="1"/>
</dbReference>
<feature type="binding site" evidence="6">
    <location>
        <position position="388"/>
    </location>
    <ligand>
        <name>pyridoxal 5'-phosphate</name>
        <dbReference type="ChEBI" id="CHEBI:597326"/>
    </ligand>
</feature>
<dbReference type="PRINTS" id="PR01181">
    <property type="entry name" value="DAPDCRBXLASE"/>
</dbReference>
<dbReference type="NCBIfam" id="TIGR01048">
    <property type="entry name" value="lysA"/>
    <property type="match status" value="1"/>
</dbReference>
<keyword evidence="12" id="KW-1185">Reference proteome</keyword>
<dbReference type="Gene3D" id="3.20.20.10">
    <property type="entry name" value="Alanine racemase"/>
    <property type="match status" value="1"/>
</dbReference>
<organism evidence="11 12">
    <name type="scientific">Actinokineospora bangkokensis</name>
    <dbReference type="NCBI Taxonomy" id="1193682"/>
    <lineage>
        <taxon>Bacteria</taxon>
        <taxon>Bacillati</taxon>
        <taxon>Actinomycetota</taxon>
        <taxon>Actinomycetes</taxon>
        <taxon>Pseudonocardiales</taxon>
        <taxon>Pseudonocardiaceae</taxon>
        <taxon>Actinokineospora</taxon>
    </lineage>
</organism>
<comment type="function">
    <text evidence="6">Specifically catalyzes the decarboxylation of meso-diaminopimelate (meso-DAP) to L-lysine.</text>
</comment>
<evidence type="ECO:0000256" key="3">
    <source>
        <dbReference type="ARBA" id="ARBA00022898"/>
    </source>
</evidence>
<dbReference type="InterPro" id="IPR009006">
    <property type="entry name" value="Ala_racemase/Decarboxylase_C"/>
</dbReference>
<feature type="binding site" evidence="6">
    <location>
        <begin position="292"/>
        <end position="295"/>
    </location>
    <ligand>
        <name>pyridoxal 5'-phosphate</name>
        <dbReference type="ChEBI" id="CHEBI:597326"/>
    </ligand>
</feature>
<dbReference type="AlphaFoldDB" id="A0A1Q9LL07"/>
<dbReference type="Gene3D" id="2.40.37.10">
    <property type="entry name" value="Lyase, Ornithine Decarboxylase, Chain A, domain 1"/>
    <property type="match status" value="1"/>
</dbReference>
<comment type="catalytic activity">
    <reaction evidence="6 9">
        <text>meso-2,6-diaminopimelate + H(+) = L-lysine + CO2</text>
        <dbReference type="Rhea" id="RHEA:15101"/>
        <dbReference type="ChEBI" id="CHEBI:15378"/>
        <dbReference type="ChEBI" id="CHEBI:16526"/>
        <dbReference type="ChEBI" id="CHEBI:32551"/>
        <dbReference type="ChEBI" id="CHEBI:57791"/>
        <dbReference type="EC" id="4.1.1.20"/>
    </reaction>
</comment>
<keyword evidence="2 6" id="KW-0210">Decarboxylase</keyword>
<protein>
    <recommendedName>
        <fullName evidence="6 7">Diaminopimelate decarboxylase</fullName>
        <shortName evidence="6">DAP decarboxylase</shortName>
        <shortName evidence="6">DAPDC</shortName>
        <ecNumber evidence="6 7">4.1.1.20</ecNumber>
    </recommendedName>
</protein>
<feature type="domain" description="Orn/DAP/Arg decarboxylase 2 N-terminal" evidence="10">
    <location>
        <begin position="60"/>
        <end position="299"/>
    </location>
</feature>